<dbReference type="Pfam" id="PF09350">
    <property type="entry name" value="DJC28_CD"/>
    <property type="match status" value="1"/>
</dbReference>
<dbReference type="Proteomes" id="UP000316626">
    <property type="component" value="Unassembled WGS sequence"/>
</dbReference>
<dbReference type="InterPro" id="IPR018961">
    <property type="entry name" value="DnaJ_homolog_subfam-C_membr-28"/>
</dbReference>
<protein>
    <submittedName>
        <fullName evidence="2">DUF1992 domain-containing protein</fullName>
    </submittedName>
</protein>
<reference evidence="2 3" key="1">
    <citation type="submission" date="2019-06" db="EMBL/GenBank/DDBJ databases">
        <title>Psychrobacillus vulpis sp. nov., a new species isolated from feces of a red fox that inhabits in The Tablas de Daimiel Natural Park, Albacete, Spain.</title>
        <authorList>
            <person name="Rodriguez M."/>
            <person name="Reina J.C."/>
            <person name="Bejar V."/>
            <person name="Llamas I."/>
        </authorList>
    </citation>
    <scope>NUCLEOTIDE SEQUENCE [LARGE SCALE GENOMIC DNA]</scope>
    <source>
        <strain evidence="2 3">Z8</strain>
    </source>
</reference>
<organism evidence="2 3">
    <name type="scientific">Psychrobacillus vulpis</name>
    <dbReference type="NCBI Taxonomy" id="2325572"/>
    <lineage>
        <taxon>Bacteria</taxon>
        <taxon>Bacillati</taxon>
        <taxon>Bacillota</taxon>
        <taxon>Bacilli</taxon>
        <taxon>Bacillales</taxon>
        <taxon>Bacillaceae</taxon>
        <taxon>Psychrobacillus</taxon>
    </lineage>
</organism>
<dbReference type="AlphaFoldDB" id="A0A544TSQ7"/>
<evidence type="ECO:0000259" key="1">
    <source>
        <dbReference type="Pfam" id="PF09350"/>
    </source>
</evidence>
<feature type="domain" description="DnaJ homologue subfamily C member 28 conserved" evidence="1">
    <location>
        <begin position="21"/>
        <end position="77"/>
    </location>
</feature>
<evidence type="ECO:0000313" key="2">
    <source>
        <dbReference type="EMBL" id="TQR20486.1"/>
    </source>
</evidence>
<keyword evidence="3" id="KW-1185">Reference proteome</keyword>
<comment type="caution">
    <text evidence="2">The sequence shown here is derived from an EMBL/GenBank/DDBJ whole genome shotgun (WGS) entry which is preliminary data.</text>
</comment>
<dbReference type="RefSeq" id="WP_142641868.1">
    <property type="nucleotide sequence ID" value="NZ_VDGI01000005.1"/>
</dbReference>
<proteinExistence type="predicted"/>
<dbReference type="EMBL" id="VDGI01000005">
    <property type="protein sequence ID" value="TQR20486.1"/>
    <property type="molecule type" value="Genomic_DNA"/>
</dbReference>
<name>A0A544TSQ7_9BACI</name>
<dbReference type="OrthoDB" id="9798476at2"/>
<accession>A0A544TSQ7</accession>
<gene>
    <name evidence="2" type="ORF">FG384_06935</name>
</gene>
<sequence>MDKEHFNKPSSDLIGDILRNYEKTGGMDNLKGQGKPLPEDYFSGDIFQHFQKIAKDAGFKPHWLKLQHEIRDELKDIAEKYENGQKSELQFRVTKVNEKIIEYNKSCPPPMQKGVVRLETIKSSSKLW</sequence>
<evidence type="ECO:0000313" key="3">
    <source>
        <dbReference type="Proteomes" id="UP000316626"/>
    </source>
</evidence>